<comment type="caution">
    <text evidence="1">The sequence shown here is derived from an EMBL/GenBank/DDBJ whole genome shotgun (WGS) entry which is preliminary data.</text>
</comment>
<proteinExistence type="predicted"/>
<organism evidence="1 2">
    <name type="scientific">Protopolystoma xenopodis</name>
    <dbReference type="NCBI Taxonomy" id="117903"/>
    <lineage>
        <taxon>Eukaryota</taxon>
        <taxon>Metazoa</taxon>
        <taxon>Spiralia</taxon>
        <taxon>Lophotrochozoa</taxon>
        <taxon>Platyhelminthes</taxon>
        <taxon>Monogenea</taxon>
        <taxon>Polyopisthocotylea</taxon>
        <taxon>Polystomatidea</taxon>
        <taxon>Polystomatidae</taxon>
        <taxon>Protopolystoma</taxon>
    </lineage>
</organism>
<dbReference type="AlphaFoldDB" id="A0A3S5BCN2"/>
<reference evidence="1" key="1">
    <citation type="submission" date="2018-11" db="EMBL/GenBank/DDBJ databases">
        <authorList>
            <consortium name="Pathogen Informatics"/>
        </authorList>
    </citation>
    <scope>NUCLEOTIDE SEQUENCE</scope>
</reference>
<protein>
    <submittedName>
        <fullName evidence="1">Uncharacterized protein</fullName>
    </submittedName>
</protein>
<sequence length="47" mass="5114">MRLLTTTFFPILASSGASTTIWPTSSLVNGLAERSPFGYQPILSRNL</sequence>
<gene>
    <name evidence="1" type="ORF">PXEA_LOCUS34072</name>
</gene>
<name>A0A3S5BCN2_9PLAT</name>
<keyword evidence="2" id="KW-1185">Reference proteome</keyword>
<accession>A0A3S5BCN2</accession>
<dbReference type="Proteomes" id="UP000784294">
    <property type="component" value="Unassembled WGS sequence"/>
</dbReference>
<dbReference type="EMBL" id="CAAALY010265713">
    <property type="protein sequence ID" value="VEL40632.1"/>
    <property type="molecule type" value="Genomic_DNA"/>
</dbReference>
<evidence type="ECO:0000313" key="2">
    <source>
        <dbReference type="Proteomes" id="UP000784294"/>
    </source>
</evidence>
<evidence type="ECO:0000313" key="1">
    <source>
        <dbReference type="EMBL" id="VEL40632.1"/>
    </source>
</evidence>